<accession>A0ABT9AY24</accession>
<gene>
    <name evidence="3" type="ORF">Q5722_03725</name>
</gene>
<keyword evidence="1" id="KW-0732">Signal</keyword>
<organism evidence="3 4">
    <name type="scientific">Nocardioides jiangxiensis</name>
    <dbReference type="NCBI Taxonomy" id="3064524"/>
    <lineage>
        <taxon>Bacteria</taxon>
        <taxon>Bacillati</taxon>
        <taxon>Actinomycetota</taxon>
        <taxon>Actinomycetes</taxon>
        <taxon>Propionibacteriales</taxon>
        <taxon>Nocardioidaceae</taxon>
        <taxon>Nocardioides</taxon>
    </lineage>
</organism>
<evidence type="ECO:0000313" key="4">
    <source>
        <dbReference type="Proteomes" id="UP001233314"/>
    </source>
</evidence>
<reference evidence="3 4" key="1">
    <citation type="submission" date="2023-07" db="EMBL/GenBank/DDBJ databases">
        <title>Nocardioides sp. nov WY-20 isolated from soil.</title>
        <authorList>
            <person name="Liu B."/>
            <person name="Wan Y."/>
        </authorList>
    </citation>
    <scope>NUCLEOTIDE SEQUENCE [LARGE SCALE GENOMIC DNA]</scope>
    <source>
        <strain evidence="3 4">WY-20</strain>
    </source>
</reference>
<dbReference type="Proteomes" id="UP001233314">
    <property type="component" value="Unassembled WGS sequence"/>
</dbReference>
<evidence type="ECO:0000313" key="3">
    <source>
        <dbReference type="EMBL" id="MDO7867471.1"/>
    </source>
</evidence>
<dbReference type="EMBL" id="JAUQTA010000001">
    <property type="protein sequence ID" value="MDO7867471.1"/>
    <property type="molecule type" value="Genomic_DNA"/>
</dbReference>
<dbReference type="SUPFAM" id="SSF69322">
    <property type="entry name" value="Tricorn protease domain 2"/>
    <property type="match status" value="1"/>
</dbReference>
<feature type="chain" id="PRO_5046077388" evidence="1">
    <location>
        <begin position="24"/>
        <end position="567"/>
    </location>
</feature>
<dbReference type="InterPro" id="IPR059026">
    <property type="entry name" value="LpqB_N"/>
</dbReference>
<dbReference type="Pfam" id="PF10646">
    <property type="entry name" value="Germane"/>
    <property type="match status" value="1"/>
</dbReference>
<dbReference type="PROSITE" id="PS51257">
    <property type="entry name" value="PROKAR_LIPOPROTEIN"/>
    <property type="match status" value="1"/>
</dbReference>
<sequence length="567" mass="58685">MTRSGRTAVAGLLLALLTTGGCASLPDSGGVEAQEGDALPSDAGIRYVPPGPLPGATPEAVVSGFLDAMLASPVQTSTAREFLTADAAAGWRPQQRVVVYGGVAGTPGGAPGDLTLADTAWVDAGGRWRGELPAAERRVRLGLVREKGQWRISALPDALLVRRTWFVREYGQFDVHFLDPGRSVLVPEPVFEPRGGQLATALVRSLLAGPPDPAAPWLLNRLAELRLSEGAVTVTDGVAELDFTGPAPTSPGGRTELAAQLAWTLRQVPGVRTFEVRVDDTPLTLEGGLTEIPVGSAGRFDPAGADASDGLFGLVGGRPARVDGATATPVSGRSWRSLRLRELSVDLRGTAAAGVSDDGREVRIGSLDAAGQVTTVHGSDLAHPAWDAAGRTWLLDRRTSGAVVTVAVGSRLAVVAVPGVSGRDVADLLVSRDGTRLVAAVRTGRRSTVVVSRLQWRSGGVTASPAVTIAEASGLRDLAWSGPTTVVALTEGRGVGQVRWLSLDGSPDDVREALPVDTIFDDVRRVVSSGAEGEPAWVVTASGDLVGTGPVREPAPVARATALTWAG</sequence>
<name>A0ABT9AY24_9ACTN</name>
<feature type="signal peptide" evidence="1">
    <location>
        <begin position="1"/>
        <end position="23"/>
    </location>
</feature>
<evidence type="ECO:0000259" key="2">
    <source>
        <dbReference type="SMART" id="SM00909"/>
    </source>
</evidence>
<comment type="caution">
    <text evidence="3">The sequence shown here is derived from an EMBL/GenBank/DDBJ whole genome shotgun (WGS) entry which is preliminary data.</text>
</comment>
<keyword evidence="4" id="KW-1185">Reference proteome</keyword>
<feature type="domain" description="GerMN" evidence="2">
    <location>
        <begin position="199"/>
        <end position="287"/>
    </location>
</feature>
<evidence type="ECO:0000256" key="1">
    <source>
        <dbReference type="SAM" id="SignalP"/>
    </source>
</evidence>
<dbReference type="Pfam" id="PF25976">
    <property type="entry name" value="LpqB_N"/>
    <property type="match status" value="1"/>
</dbReference>
<dbReference type="SMART" id="SM00909">
    <property type="entry name" value="Germane"/>
    <property type="match status" value="1"/>
</dbReference>
<protein>
    <submittedName>
        <fullName evidence="3">LpqB family beta-propeller domain-containing protein</fullName>
    </submittedName>
</protein>
<dbReference type="RefSeq" id="WP_305026868.1">
    <property type="nucleotide sequence ID" value="NZ_JAUQTA010000001.1"/>
</dbReference>
<proteinExistence type="predicted"/>
<dbReference type="InterPro" id="IPR019606">
    <property type="entry name" value="GerMN"/>
</dbReference>